<dbReference type="InterPro" id="IPR036038">
    <property type="entry name" value="Aminotransferase-like"/>
</dbReference>
<dbReference type="EMBL" id="CP030032">
    <property type="protein sequence ID" value="AWV89576.1"/>
    <property type="molecule type" value="Genomic_DNA"/>
</dbReference>
<protein>
    <submittedName>
        <fullName evidence="2">Uncharacterized protein</fullName>
    </submittedName>
</protein>
<evidence type="ECO:0000256" key="1">
    <source>
        <dbReference type="ARBA" id="ARBA00009320"/>
    </source>
</evidence>
<keyword evidence="3" id="KW-1185">Reference proteome</keyword>
<accession>A0A2Z4FLE7</accession>
<organism evidence="2 3">
    <name type="scientific">Bradymonas sediminis</name>
    <dbReference type="NCBI Taxonomy" id="1548548"/>
    <lineage>
        <taxon>Bacteria</taxon>
        <taxon>Deltaproteobacteria</taxon>
        <taxon>Bradymonadales</taxon>
        <taxon>Bradymonadaceae</taxon>
        <taxon>Bradymonas</taxon>
    </lineage>
</organism>
<dbReference type="InterPro" id="IPR043131">
    <property type="entry name" value="BCAT-like_N"/>
</dbReference>
<evidence type="ECO:0000313" key="3">
    <source>
        <dbReference type="Proteomes" id="UP000249799"/>
    </source>
</evidence>
<evidence type="ECO:0000313" key="2">
    <source>
        <dbReference type="EMBL" id="AWV89576.1"/>
    </source>
</evidence>
<dbReference type="OrthoDB" id="9805628at2"/>
<reference evidence="2 3" key="1">
    <citation type="submission" date="2018-06" db="EMBL/GenBank/DDBJ databases">
        <title>Lujinxingia sediminis gen. nov. sp. nov., a new facultative anaerobic member of the class Deltaproteobacteria, and proposal of Lujinxingaceae fam. nov.</title>
        <authorList>
            <person name="Guo L.-Y."/>
            <person name="Li C.-M."/>
            <person name="Wang S."/>
            <person name="Du Z.-J."/>
        </authorList>
    </citation>
    <scope>NUCLEOTIDE SEQUENCE [LARGE SCALE GENOMIC DNA]</scope>
    <source>
        <strain evidence="2 3">FA350</strain>
    </source>
</reference>
<gene>
    <name evidence="2" type="ORF">DN745_09600</name>
</gene>
<dbReference type="SUPFAM" id="SSF56752">
    <property type="entry name" value="D-aminoacid aminotransferase-like PLP-dependent enzymes"/>
    <property type="match status" value="1"/>
</dbReference>
<proteinExistence type="inferred from homology"/>
<dbReference type="AlphaFoldDB" id="A0A2Z4FLE7"/>
<sequence>MSREDFIAADDRGYLYGDALFETVRVREDGTIRWLDAHIERLQKSGDALGFGEGAIEAAVAKLRGLPNQTPGIWRVSVSRSGSDAHGQSIPFGGSGAVTLRYRPYHEPVRPHLTIAPGFYLPDDPLAVHKTTSFLRFVEVRRRAMRQGFNDAIMTSPDGLVGEASCANVIVVREGRAVTPPLRGILPGVTRAGILAQSQAFGQAVDVREIAVEELRMADEIVLLSAGVGVLAAASLEGRELDNTWALSAQEWLP</sequence>
<dbReference type="RefSeq" id="WP_111334339.1">
    <property type="nucleotide sequence ID" value="NZ_CP030032.1"/>
</dbReference>
<dbReference type="PANTHER" id="PTHR42743">
    <property type="entry name" value="AMINO-ACID AMINOTRANSFERASE"/>
    <property type="match status" value="1"/>
</dbReference>
<dbReference type="KEGG" id="bsed:DN745_09600"/>
<comment type="similarity">
    <text evidence="1">Belongs to the class-IV pyridoxal-phosphate-dependent aminotransferase family.</text>
</comment>
<dbReference type="InterPro" id="IPR050571">
    <property type="entry name" value="Class-IV_PLP-Dep_Aminotrnsfr"/>
</dbReference>
<dbReference type="GO" id="GO:0003824">
    <property type="term" value="F:catalytic activity"/>
    <property type="evidence" value="ECO:0007669"/>
    <property type="project" value="InterPro"/>
</dbReference>
<dbReference type="Gene3D" id="3.20.10.10">
    <property type="entry name" value="D-amino Acid Aminotransferase, subunit A, domain 2"/>
    <property type="match status" value="1"/>
</dbReference>
<dbReference type="PANTHER" id="PTHR42743:SF11">
    <property type="entry name" value="AMINODEOXYCHORISMATE LYASE"/>
    <property type="match status" value="1"/>
</dbReference>
<dbReference type="Proteomes" id="UP000249799">
    <property type="component" value="Chromosome"/>
</dbReference>
<dbReference type="Gene3D" id="3.30.470.10">
    <property type="match status" value="1"/>
</dbReference>
<name>A0A2Z4FLE7_9DELT</name>
<dbReference type="InterPro" id="IPR043132">
    <property type="entry name" value="BCAT-like_C"/>
</dbReference>
<dbReference type="GO" id="GO:0046394">
    <property type="term" value="P:carboxylic acid biosynthetic process"/>
    <property type="evidence" value="ECO:0007669"/>
    <property type="project" value="UniProtKB-ARBA"/>
</dbReference>
<dbReference type="InterPro" id="IPR001544">
    <property type="entry name" value="Aminotrans_IV"/>
</dbReference>
<dbReference type="Pfam" id="PF01063">
    <property type="entry name" value="Aminotran_4"/>
    <property type="match status" value="1"/>
</dbReference>